<evidence type="ECO:0000256" key="8">
    <source>
        <dbReference type="ARBA" id="ARBA00034006"/>
    </source>
</evidence>
<dbReference type="InterPro" id="IPR027417">
    <property type="entry name" value="P-loop_NTPase"/>
</dbReference>
<dbReference type="Pfam" id="PF00006">
    <property type="entry name" value="ATP-synt_ab"/>
    <property type="match status" value="1"/>
</dbReference>
<comment type="subcellular location">
    <subcellularLocation>
        <location evidence="1">Cytoplasm</location>
    </subcellularLocation>
</comment>
<organism evidence="10 11">
    <name type="scientific">Litoreibacter albidus</name>
    <dbReference type="NCBI Taxonomy" id="670155"/>
    <lineage>
        <taxon>Bacteria</taxon>
        <taxon>Pseudomonadati</taxon>
        <taxon>Pseudomonadota</taxon>
        <taxon>Alphaproteobacteria</taxon>
        <taxon>Rhodobacterales</taxon>
        <taxon>Roseobacteraceae</taxon>
        <taxon>Litoreibacter</taxon>
    </lineage>
</organism>
<evidence type="ECO:0000256" key="1">
    <source>
        <dbReference type="ARBA" id="ARBA00004496"/>
    </source>
</evidence>
<dbReference type="STRING" id="670155.SAMN04488001_1534"/>
<evidence type="ECO:0000313" key="10">
    <source>
        <dbReference type="EMBL" id="SDW68100.1"/>
    </source>
</evidence>
<evidence type="ECO:0000256" key="6">
    <source>
        <dbReference type="ARBA" id="ARBA00022927"/>
    </source>
</evidence>
<dbReference type="NCBIfam" id="TIGR01026">
    <property type="entry name" value="fliI_yscN"/>
    <property type="match status" value="1"/>
</dbReference>
<keyword evidence="2" id="KW-0813">Transport</keyword>
<keyword evidence="6" id="KW-0653">Protein transport</keyword>
<evidence type="ECO:0000256" key="3">
    <source>
        <dbReference type="ARBA" id="ARBA00022490"/>
    </source>
</evidence>
<dbReference type="InterPro" id="IPR005714">
    <property type="entry name" value="ATPase_T3SS_FliI/YscN"/>
</dbReference>
<gene>
    <name evidence="10" type="ORF">SAMN04488001_1534</name>
</gene>
<dbReference type="InterPro" id="IPR050053">
    <property type="entry name" value="ATPase_alpha/beta_chains"/>
</dbReference>
<dbReference type="GO" id="GO:0046933">
    <property type="term" value="F:proton-transporting ATP synthase activity, rotational mechanism"/>
    <property type="evidence" value="ECO:0007669"/>
    <property type="project" value="TreeGrafter"/>
</dbReference>
<dbReference type="InterPro" id="IPR003593">
    <property type="entry name" value="AAA+_ATPase"/>
</dbReference>
<dbReference type="PROSITE" id="PS00152">
    <property type="entry name" value="ATPASE_ALPHA_BETA"/>
    <property type="match status" value="1"/>
</dbReference>
<evidence type="ECO:0000256" key="2">
    <source>
        <dbReference type="ARBA" id="ARBA00022448"/>
    </source>
</evidence>
<accession>A0A1H2VIP3</accession>
<dbReference type="Proteomes" id="UP000199441">
    <property type="component" value="Unassembled WGS sequence"/>
</dbReference>
<dbReference type="GO" id="GO:0008564">
    <property type="term" value="F:protein-exporting ATPase activity"/>
    <property type="evidence" value="ECO:0007669"/>
    <property type="project" value="UniProtKB-EC"/>
</dbReference>
<dbReference type="InterPro" id="IPR040627">
    <property type="entry name" value="T3SS_ATPase_C"/>
</dbReference>
<evidence type="ECO:0000313" key="11">
    <source>
        <dbReference type="Proteomes" id="UP000199441"/>
    </source>
</evidence>
<dbReference type="SUPFAM" id="SSF52540">
    <property type="entry name" value="P-loop containing nucleoside triphosphate hydrolases"/>
    <property type="match status" value="1"/>
</dbReference>
<reference evidence="11" key="1">
    <citation type="submission" date="2016-10" db="EMBL/GenBank/DDBJ databases">
        <authorList>
            <person name="Varghese N."/>
            <person name="Submissions S."/>
        </authorList>
    </citation>
    <scope>NUCLEOTIDE SEQUENCE [LARGE SCALE GENOMIC DNA]</scope>
    <source>
        <strain evidence="11">DSM 26922</strain>
    </source>
</reference>
<dbReference type="AlphaFoldDB" id="A0A1H2VIP3"/>
<name>A0A1H2VIP3_9RHOB</name>
<dbReference type="GO" id="GO:0005737">
    <property type="term" value="C:cytoplasm"/>
    <property type="evidence" value="ECO:0007669"/>
    <property type="project" value="UniProtKB-SubCell"/>
</dbReference>
<dbReference type="Gene3D" id="3.40.50.12240">
    <property type="match status" value="1"/>
</dbReference>
<dbReference type="GO" id="GO:0016887">
    <property type="term" value="F:ATP hydrolysis activity"/>
    <property type="evidence" value="ECO:0007669"/>
    <property type="project" value="InterPro"/>
</dbReference>
<protein>
    <submittedName>
        <fullName evidence="10">Flagellum-specific ATP synthase</fullName>
    </submittedName>
</protein>
<dbReference type="RefSeq" id="WP_425283325.1">
    <property type="nucleotide sequence ID" value="NZ_FNOI01000002.1"/>
</dbReference>
<dbReference type="GO" id="GO:0005524">
    <property type="term" value="F:ATP binding"/>
    <property type="evidence" value="ECO:0007669"/>
    <property type="project" value="UniProtKB-KW"/>
</dbReference>
<dbReference type="PANTHER" id="PTHR15184">
    <property type="entry name" value="ATP SYNTHASE"/>
    <property type="match status" value="1"/>
</dbReference>
<comment type="catalytic activity">
    <reaction evidence="8">
        <text>ATP + H2O + cellular proteinSide 1 = ADP + phosphate + cellular proteinSide 2.</text>
        <dbReference type="EC" id="7.4.2.8"/>
    </reaction>
</comment>
<evidence type="ECO:0000259" key="9">
    <source>
        <dbReference type="SMART" id="SM00382"/>
    </source>
</evidence>
<keyword evidence="7" id="KW-1278">Translocase</keyword>
<dbReference type="SMART" id="SM00382">
    <property type="entry name" value="AAA"/>
    <property type="match status" value="1"/>
</dbReference>
<evidence type="ECO:0000256" key="7">
    <source>
        <dbReference type="ARBA" id="ARBA00022967"/>
    </source>
</evidence>
<sequence>MSQNFNQMISAFGEIPRYAREGFVTSTSAGVVRVRGLSSAARVGDLVTLHKNSGLTVYGEVLSVQKGALDVLPESGVDGVAVNDRVSHHGALRIMPHVSWLGRVIDPFMRPLDGMPLITGSAEVPLKSPPPTPTLRKRFGGRLPTKIAAFDTLLPLVRGQRLGIFSGSGVGKSTLIADLAKGVQADVVIITLIGERGREVRDFIEDTLGKEGLQRAVIIAATSDKSAMIRRKAAWVGMAVAEYFRDEGAHVLLLADSVTRFAEAHREIALTTGETASLGGFPPSITQELMSLSERAGPGPIGKGDITAIFSVLLQGTDMDGPVADVMRGVLDGHVVLSRNIAERGRFPAIDVSKSVSRSLPGAASTDELELLSQTRSAITTYEESQTLIQSGLYDLGSDATIDHAISVRPKIEAFLSNRTSPSIQSSYSQLEDCLNGQ</sequence>
<evidence type="ECO:0000256" key="5">
    <source>
        <dbReference type="ARBA" id="ARBA00022840"/>
    </source>
</evidence>
<dbReference type="InterPro" id="IPR000194">
    <property type="entry name" value="ATPase_F1/V1/A1_a/bsu_nucl-bd"/>
</dbReference>
<keyword evidence="4" id="KW-0547">Nucleotide-binding</keyword>
<feature type="domain" description="AAA+ ATPase" evidence="9">
    <location>
        <begin position="158"/>
        <end position="342"/>
    </location>
</feature>
<dbReference type="CDD" id="cd01136">
    <property type="entry name" value="ATPase_flagellum-secretory_path_III"/>
    <property type="match status" value="1"/>
</dbReference>
<dbReference type="GO" id="GO:0030257">
    <property type="term" value="C:type III protein secretion system complex"/>
    <property type="evidence" value="ECO:0007669"/>
    <property type="project" value="InterPro"/>
</dbReference>
<keyword evidence="3" id="KW-0963">Cytoplasm</keyword>
<evidence type="ECO:0000256" key="4">
    <source>
        <dbReference type="ARBA" id="ARBA00022741"/>
    </source>
</evidence>
<dbReference type="InterPro" id="IPR020003">
    <property type="entry name" value="ATPase_a/bsu_AS"/>
</dbReference>
<proteinExistence type="predicted"/>
<keyword evidence="5" id="KW-0067">ATP-binding</keyword>
<dbReference type="PANTHER" id="PTHR15184:SF9">
    <property type="entry name" value="SPI-1 TYPE 3 SECRETION SYSTEM ATPASE"/>
    <property type="match status" value="1"/>
</dbReference>
<dbReference type="EMBL" id="FNOI01000002">
    <property type="protein sequence ID" value="SDW68100.1"/>
    <property type="molecule type" value="Genomic_DNA"/>
</dbReference>
<dbReference type="Pfam" id="PF18269">
    <property type="entry name" value="T3SS_ATPase_C"/>
    <property type="match status" value="1"/>
</dbReference>
<dbReference type="GO" id="GO:0030254">
    <property type="term" value="P:protein secretion by the type III secretion system"/>
    <property type="evidence" value="ECO:0007669"/>
    <property type="project" value="InterPro"/>
</dbReference>
<keyword evidence="11" id="KW-1185">Reference proteome</keyword>